<protein>
    <submittedName>
        <fullName evidence="1">Uncharacterized protein</fullName>
    </submittedName>
</protein>
<dbReference type="InterPro" id="IPR020362">
    <property type="entry name" value="Tail_accessory_Gp4"/>
</dbReference>
<proteinExistence type="predicted"/>
<dbReference type="EMBL" id="JANF02000027">
    <property type="protein sequence ID" value="KER37286.1"/>
    <property type="molecule type" value="Genomic_DNA"/>
</dbReference>
<comment type="caution">
    <text evidence="1">The sequence shown here is derived from an EMBL/GenBank/DDBJ whole genome shotgun (WGS) entry which is preliminary data.</text>
</comment>
<reference evidence="1 2" key="1">
    <citation type="submission" date="2014-05" db="EMBL/GenBank/DDBJ databases">
        <title>Genome Announcement of Sphingobium lucknowense F2.</title>
        <authorList>
            <person name="Lal R."/>
            <person name="Negi V."/>
            <person name="Lata P."/>
            <person name="Sangwan N."/>
            <person name="Gupta S.K."/>
            <person name="Rao D.L.N."/>
            <person name="Das S."/>
        </authorList>
    </citation>
    <scope>NUCLEOTIDE SEQUENCE [LARGE SCALE GENOMIC DNA]</scope>
    <source>
        <strain evidence="1 2">F2</strain>
    </source>
</reference>
<dbReference type="RefSeq" id="WP_020820805.1">
    <property type="nucleotide sequence ID" value="NZ_JANF02000027.1"/>
</dbReference>
<dbReference type="Pfam" id="PF23148">
    <property type="entry name" value="Gp77"/>
    <property type="match status" value="1"/>
</dbReference>
<evidence type="ECO:0000313" key="2">
    <source>
        <dbReference type="Proteomes" id="UP000028135"/>
    </source>
</evidence>
<sequence>MSVSWGSKDPNEVRNVAYSWLGRLNGAEIASATLTVQDGTVTLSNVANTTTGISATVSGGQDCETATIVSRIVTDESEPQTLEQAFTIEVRDNASALGPSTSTKRQIVEMAYEECSLSGYEFNVTPEELFSGLRSLDALMAEWAGSSKDLGYNFPATFGGGGLEDVSGIPDVAINGVAISLAMSLAPKMGKQMSAETRARLSRAMSVIGAVCARQASMGWARSTVAGAGNRRWGWGPSYGSPFMTTRRPCR</sequence>
<name>A0A8E0WTU0_9SPHN</name>
<evidence type="ECO:0000313" key="1">
    <source>
        <dbReference type="EMBL" id="KER37286.1"/>
    </source>
</evidence>
<dbReference type="Gene3D" id="1.10.3230.20">
    <property type="entry name" value="P22 tail accessory factor (Gp4)"/>
    <property type="match status" value="1"/>
</dbReference>
<organism evidence="1 2">
    <name type="scientific">Sphingobium indicum F2</name>
    <dbReference type="NCBI Taxonomy" id="1450518"/>
    <lineage>
        <taxon>Bacteria</taxon>
        <taxon>Pseudomonadati</taxon>
        <taxon>Pseudomonadota</taxon>
        <taxon>Alphaproteobacteria</taxon>
        <taxon>Sphingomonadales</taxon>
        <taxon>Sphingomonadaceae</taxon>
        <taxon>Sphingobium</taxon>
    </lineage>
</organism>
<gene>
    <name evidence="1" type="ORF">AL00_06345</name>
</gene>
<dbReference type="InterPro" id="IPR038258">
    <property type="entry name" value="Gp4_sf"/>
</dbReference>
<accession>A0A8E0WTU0</accession>
<dbReference type="Proteomes" id="UP000028135">
    <property type="component" value="Unassembled WGS sequence"/>
</dbReference>
<dbReference type="InterPro" id="IPR056928">
    <property type="entry name" value="Gp77-like"/>
</dbReference>
<dbReference type="Pfam" id="PF11650">
    <property type="entry name" value="P22_Tail-4"/>
    <property type="match status" value="1"/>
</dbReference>
<dbReference type="AlphaFoldDB" id="A0A8E0WTU0"/>